<dbReference type="GeneID" id="7452802"/>
<feature type="non-terminal residue" evidence="1">
    <location>
        <position position="1"/>
    </location>
</feature>
<dbReference type="KEGG" id="tps:THAPSDRAFT_261637"/>
<reference evidence="1 2" key="2">
    <citation type="journal article" date="2008" name="Nature">
        <title>The Phaeodactylum genome reveals the evolutionary history of diatom genomes.</title>
        <authorList>
            <person name="Bowler C."/>
            <person name="Allen A.E."/>
            <person name="Badger J.H."/>
            <person name="Grimwood J."/>
            <person name="Jabbari K."/>
            <person name="Kuo A."/>
            <person name="Maheswari U."/>
            <person name="Martens C."/>
            <person name="Maumus F."/>
            <person name="Otillar R.P."/>
            <person name="Rayko E."/>
            <person name="Salamov A."/>
            <person name="Vandepoele K."/>
            <person name="Beszteri B."/>
            <person name="Gruber A."/>
            <person name="Heijde M."/>
            <person name="Katinka M."/>
            <person name="Mock T."/>
            <person name="Valentin K."/>
            <person name="Verret F."/>
            <person name="Berges J.A."/>
            <person name="Brownlee C."/>
            <person name="Cadoret J.P."/>
            <person name="Chiovitti A."/>
            <person name="Choi C.J."/>
            <person name="Coesel S."/>
            <person name="De Martino A."/>
            <person name="Detter J.C."/>
            <person name="Durkin C."/>
            <person name="Falciatore A."/>
            <person name="Fournet J."/>
            <person name="Haruta M."/>
            <person name="Huysman M.J."/>
            <person name="Jenkins B.D."/>
            <person name="Jiroutova K."/>
            <person name="Jorgensen R.E."/>
            <person name="Joubert Y."/>
            <person name="Kaplan A."/>
            <person name="Kroger N."/>
            <person name="Kroth P.G."/>
            <person name="La Roche J."/>
            <person name="Lindquist E."/>
            <person name="Lommer M."/>
            <person name="Martin-Jezequel V."/>
            <person name="Lopez P.J."/>
            <person name="Lucas S."/>
            <person name="Mangogna M."/>
            <person name="McGinnis K."/>
            <person name="Medlin L.K."/>
            <person name="Montsant A."/>
            <person name="Oudot-Le Secq M.P."/>
            <person name="Napoli C."/>
            <person name="Obornik M."/>
            <person name="Parker M.S."/>
            <person name="Petit J.L."/>
            <person name="Porcel B.M."/>
            <person name="Poulsen N."/>
            <person name="Robison M."/>
            <person name="Rychlewski L."/>
            <person name="Rynearson T.A."/>
            <person name="Schmutz J."/>
            <person name="Shapiro H."/>
            <person name="Siaut M."/>
            <person name="Stanley M."/>
            <person name="Sussman M.R."/>
            <person name="Taylor A.R."/>
            <person name="Vardi A."/>
            <person name="von Dassow P."/>
            <person name="Vyverman W."/>
            <person name="Willis A."/>
            <person name="Wyrwicz L.S."/>
            <person name="Rokhsar D.S."/>
            <person name="Weissenbach J."/>
            <person name="Armbrust E.V."/>
            <person name="Green B.R."/>
            <person name="Van de Peer Y."/>
            <person name="Grigoriev I.V."/>
        </authorList>
    </citation>
    <scope>NUCLEOTIDE SEQUENCE [LARGE SCALE GENOMIC DNA]</scope>
    <source>
        <strain evidence="1 2">CCMP1335</strain>
    </source>
</reference>
<accession>B8BWU8</accession>
<dbReference type="Pfam" id="PF13911">
    <property type="entry name" value="AhpC-TSA_2"/>
    <property type="match status" value="1"/>
</dbReference>
<dbReference type="eggNOG" id="ENOG502S21S">
    <property type="taxonomic scope" value="Eukaryota"/>
</dbReference>
<protein>
    <submittedName>
        <fullName evidence="1">Uncharacterized protein</fullName>
    </submittedName>
</protein>
<proteinExistence type="predicted"/>
<dbReference type="EMBL" id="CM000640">
    <property type="protein sequence ID" value="EED94095.1"/>
    <property type="molecule type" value="Genomic_DNA"/>
</dbReference>
<dbReference type="AlphaFoldDB" id="B8BWU8"/>
<reference evidence="1 2" key="1">
    <citation type="journal article" date="2004" name="Science">
        <title>The genome of the diatom Thalassiosira pseudonana: ecology, evolution, and metabolism.</title>
        <authorList>
            <person name="Armbrust E.V."/>
            <person name="Berges J.A."/>
            <person name="Bowler C."/>
            <person name="Green B.R."/>
            <person name="Martinez D."/>
            <person name="Putnam N.H."/>
            <person name="Zhou S."/>
            <person name="Allen A.E."/>
            <person name="Apt K.E."/>
            <person name="Bechner M."/>
            <person name="Brzezinski M.A."/>
            <person name="Chaal B.K."/>
            <person name="Chiovitti A."/>
            <person name="Davis A.K."/>
            <person name="Demarest M.S."/>
            <person name="Detter J.C."/>
            <person name="Glavina T."/>
            <person name="Goodstein D."/>
            <person name="Hadi M.Z."/>
            <person name="Hellsten U."/>
            <person name="Hildebrand M."/>
            <person name="Jenkins B.D."/>
            <person name="Jurka J."/>
            <person name="Kapitonov V.V."/>
            <person name="Kroger N."/>
            <person name="Lau W.W."/>
            <person name="Lane T.W."/>
            <person name="Larimer F.W."/>
            <person name="Lippmeier J.C."/>
            <person name="Lucas S."/>
            <person name="Medina M."/>
            <person name="Montsant A."/>
            <person name="Obornik M."/>
            <person name="Parker M.S."/>
            <person name="Palenik B."/>
            <person name="Pazour G.J."/>
            <person name="Richardson P.M."/>
            <person name="Rynearson T.A."/>
            <person name="Saito M.A."/>
            <person name="Schwartz D.C."/>
            <person name="Thamatrakoln K."/>
            <person name="Valentin K."/>
            <person name="Vardi A."/>
            <person name="Wilkerson F.P."/>
            <person name="Rokhsar D.S."/>
        </authorList>
    </citation>
    <scope>NUCLEOTIDE SEQUENCE [LARGE SCALE GENOMIC DNA]</scope>
    <source>
        <strain evidence="1 2">CCMP1335</strain>
    </source>
</reference>
<dbReference type="Proteomes" id="UP000001449">
    <property type="component" value="Chromosome 3"/>
</dbReference>
<evidence type="ECO:0000313" key="2">
    <source>
        <dbReference type="Proteomes" id="UP000001449"/>
    </source>
</evidence>
<dbReference type="PaxDb" id="35128-Thaps261637"/>
<name>B8BWU8_THAPS</name>
<dbReference type="InterPro" id="IPR032801">
    <property type="entry name" value="PXL2A/B/C"/>
</dbReference>
<dbReference type="HOGENOM" id="CLU_061685_0_0_1"/>
<dbReference type="RefSeq" id="XP_002288659.1">
    <property type="nucleotide sequence ID" value="XM_002288623.1"/>
</dbReference>
<dbReference type="InParanoid" id="B8BWU8"/>
<gene>
    <name evidence="1" type="ORF">THAPSDRAFT_261637</name>
</gene>
<sequence length="219" mass="24555">KSLVVLLPQLGEFDSSEYTEFLTAASPTLEENNIDLQVIGIGDTIAARKFCEFTKLPTEKLCIDPEATLYKELDLYAGPNFSLPDVANAWFNYLLMCAGIGAPGTLREILRGYFGDKKAPERFRDDDVVKAGFITIGPGVGPWFADEKGYQRPVELATIRLKNMVEVLTKWDQYVRNPLVITQRGATFLFDEEGNELYSYKTPGVLTYSDTMARPLTFL</sequence>
<feature type="non-terminal residue" evidence="1">
    <location>
        <position position="219"/>
    </location>
</feature>
<organism evidence="1 2">
    <name type="scientific">Thalassiosira pseudonana</name>
    <name type="common">Marine diatom</name>
    <name type="synonym">Cyclotella nana</name>
    <dbReference type="NCBI Taxonomy" id="35128"/>
    <lineage>
        <taxon>Eukaryota</taxon>
        <taxon>Sar</taxon>
        <taxon>Stramenopiles</taxon>
        <taxon>Ochrophyta</taxon>
        <taxon>Bacillariophyta</taxon>
        <taxon>Coscinodiscophyceae</taxon>
        <taxon>Thalassiosirophycidae</taxon>
        <taxon>Thalassiosirales</taxon>
        <taxon>Thalassiosiraceae</taxon>
        <taxon>Thalassiosira</taxon>
    </lineage>
</organism>
<evidence type="ECO:0000313" key="1">
    <source>
        <dbReference type="EMBL" id="EED94095.1"/>
    </source>
</evidence>
<keyword evidence="2" id="KW-1185">Reference proteome</keyword>
<dbReference type="OMA" id="KFCEYTG"/>